<sequence>MKNLTILTVLLLFCSLSFGQNIFKGKLIDATTKRVVSDANIILITLPDSTLVKGAISNDEGVFELINSSNHKDLMLKILHLEYKTKVIPIKTNDFGVISLEKSVNELGEVVVSVSRPIMKQKGTAVVTDIASSTLKDLPKMEMLLNFLPGVSTSYTGGGYNVFGKSNPIFYINKRRIYDTSEIDRLSPQDIQSIELETQPGAEYDNNIGAIIRIILKKKQGDGLSGSVYQNNEFKKGIWQNLGTNLNYRTGKTDIFGSVDVSFHQAKRSNNWQELIVQTPSNQWKVRTEDVQKNNGKNIHGKLGVNHEFNDKHSVGATVWAYVSPFAGHTFTDQQTETFQNGALLSKGLNHYDRFNQDKKTEINAYYEGQLSDKIKLHTDVDYSIAYSDHTSDILEKNLLANSQKNVHTHSDAQANWLHTKTTFTQKLKKAILSYGAEFSTLTRDENYTDNVLTTSFVENKELRSSGFVSFSRPIGKANVKAGVRYEYADFEYFQNHVKDNVKSRTYGHWLPNVSLSFPWDKTQMAISYTKKIRRPAFYELSDYAAYESPFMYNRGNPDLRPRLDDEFSLLATYKSISASLIYSFIKDAYYEDYRLFASNPNVVERTIRNYADFQALKLMLSVQHKIGKWMPKLDVTFGKQFGKDVFYTNEPIFAVEMMNQFMLSDNWLGLIYANYQSKGSLAVTYREKSAMFSGIAIVRTFFNKSLETYLVVVQDVFNTSNAPVVVQNPYITNRRFLDGNNQSINIGLRYTFNPTQNKYKGKSVDENEKERL</sequence>
<dbReference type="EMBL" id="CP022387">
    <property type="protein sequence ID" value="ATA88733.1"/>
    <property type="molecule type" value="Genomic_DNA"/>
</dbReference>
<dbReference type="InterPro" id="IPR041700">
    <property type="entry name" value="OMP_b-brl_3"/>
</dbReference>
<dbReference type="Gene3D" id="2.170.130.10">
    <property type="entry name" value="TonB-dependent receptor, plug domain"/>
    <property type="match status" value="1"/>
</dbReference>
<evidence type="ECO:0000313" key="2">
    <source>
        <dbReference type="EMBL" id="ATA88733.1"/>
    </source>
</evidence>
<proteinExistence type="predicted"/>
<dbReference type="AlphaFoldDB" id="A0A250FUG4"/>
<accession>A0A250FUG4</accession>
<name>A0A250FUG4_9FLAO</name>
<gene>
    <name evidence="2" type="ORF">CGC58_02685</name>
</gene>
<dbReference type="RefSeq" id="WP_095895006.1">
    <property type="nucleotide sequence ID" value="NZ_CP022387.1"/>
</dbReference>
<dbReference type="OrthoDB" id="8764943at2"/>
<dbReference type="Pfam" id="PF14905">
    <property type="entry name" value="OMP_b-brl_3"/>
    <property type="match status" value="1"/>
</dbReference>
<dbReference type="InterPro" id="IPR037066">
    <property type="entry name" value="Plug_dom_sf"/>
</dbReference>
<reference evidence="3" key="1">
    <citation type="submission" date="2017-06" db="EMBL/GenBank/DDBJ databases">
        <title>Capnocytophaga spp. assemblies.</title>
        <authorList>
            <person name="Gulvik C.A."/>
        </authorList>
    </citation>
    <scope>NUCLEOTIDE SEQUENCE [LARGE SCALE GENOMIC DNA]</scope>
    <source>
        <strain evidence="3">H2177</strain>
    </source>
</reference>
<dbReference type="KEGG" id="csto:CGC58_02685"/>
<dbReference type="Proteomes" id="UP000217348">
    <property type="component" value="Chromosome"/>
</dbReference>
<organism evidence="2 3">
    <name type="scientific">Capnocytophaga stomatis</name>
    <dbReference type="NCBI Taxonomy" id="1848904"/>
    <lineage>
        <taxon>Bacteria</taxon>
        <taxon>Pseudomonadati</taxon>
        <taxon>Bacteroidota</taxon>
        <taxon>Flavobacteriia</taxon>
        <taxon>Flavobacteriales</taxon>
        <taxon>Flavobacteriaceae</taxon>
        <taxon>Capnocytophaga</taxon>
    </lineage>
</organism>
<protein>
    <submittedName>
        <fullName evidence="2">TonB-dependent receptor</fullName>
    </submittedName>
</protein>
<keyword evidence="2" id="KW-0675">Receptor</keyword>
<evidence type="ECO:0000313" key="3">
    <source>
        <dbReference type="Proteomes" id="UP000217348"/>
    </source>
</evidence>
<feature type="domain" description="Outer membrane protein beta-barrel" evidence="1">
    <location>
        <begin position="373"/>
        <end position="751"/>
    </location>
</feature>
<dbReference type="SUPFAM" id="SSF56935">
    <property type="entry name" value="Porins"/>
    <property type="match status" value="1"/>
</dbReference>
<evidence type="ECO:0000259" key="1">
    <source>
        <dbReference type="Pfam" id="PF14905"/>
    </source>
</evidence>